<feature type="domain" description="Cytochrome C Planctomycete-type" evidence="4">
    <location>
        <begin position="76"/>
        <end position="138"/>
    </location>
</feature>
<dbReference type="Pfam" id="PF07583">
    <property type="entry name" value="PSCyt2"/>
    <property type="match status" value="1"/>
</dbReference>
<sequence>MTIPCDSAKHSTGANRQRVDRSRRARLTRGIHALALRTCLILGCLTLSAAADDSADDDLSEVLFARRVAPLLTEKCLGCHGQDPDGIEGGIDLRTFEGLAIGGDSGEPGIVPGKPSGSSIFLAAARGEDEFSAMPPKESEALNQEQLSWLHDWIVSGAKWPDEDRIERIQTKYADQWSVDDGVVVATSGGLDEAWSQRRYEPDGLWAYQPLQDVEIPASATSAVDHLIEAALPAGLEVAPRADRQTLLRRASFDLTGLPPSPEQAAQFLNDPADDKAAFLMLVERLLDSPHYGERMAQHWLDVTRYADSSGFANDFERGNAWRYRDYVVRAFNEDNPYDDFIREQIAGDEIDASDPEKIVATGFLRMGPWELTSMEVAKIARQRFLDDVTNAVGETFLGHSLQCCRCHDHKFDPIPTQDYYSIQAVFATTQLVERRAEFLQDENTRGFSERQWLDKSQQNYQQTLEELDAVLLDNATSWIMKNGKELAPWQSAVQRARQNGTPGQVFNRARSMMSRSGASEESYPPVKVGFTPQQFGLERIARKGLQRLKWETERYKPFALAVYTGRTPKRTQVVAPLRVPEKPMAEGELETTAILSGGDPFSPTRPVKPGGLSVIGEQVPVAIPDSIDGRRKAFADWVSDPNNPLTSRVLVNRVWQWHFGKGIAGNPNNFGSSGKRPTHPKLLDSMASEFLHGGWSIKHLHRQIMNSDAYCRSTEHPNPLSLAELDPQAESYAAFSPRRLSAEEIRDSMLAVTGELNDQIGGIPCRPLINSEVALQPRQVMGTFASAWTPNPKPEQRNRRSIYVLKLRGLADPSQEVFNAPSPDFSCEKRDTSTVTPQVFAMFNSNNTHDRARALAHAAMSAADEPTDIVHWIYARLFARDATATEVERCLDHWRQVESMLPIKAQPHAMSDREVVREAVEENTGENFTFVETRYAIEDFEPDLQPSECDRSTRALADLCLVLLNSNEFVYIY</sequence>
<feature type="domain" description="DUF1549" evidence="2">
    <location>
        <begin position="224"/>
        <end position="431"/>
    </location>
</feature>
<dbReference type="InterPro" id="IPR022655">
    <property type="entry name" value="DUF1553"/>
</dbReference>
<dbReference type="Proteomes" id="UP000319143">
    <property type="component" value="Unassembled WGS sequence"/>
</dbReference>
<protein>
    <submittedName>
        <fullName evidence="5">Planctomycete cytochrome C</fullName>
    </submittedName>
</protein>
<gene>
    <name evidence="5" type="ORF">Poly41_28680</name>
</gene>
<dbReference type="OrthoDB" id="127107at2"/>
<evidence type="ECO:0000313" key="6">
    <source>
        <dbReference type="Proteomes" id="UP000319143"/>
    </source>
</evidence>
<dbReference type="SUPFAM" id="SSF46626">
    <property type="entry name" value="Cytochrome c"/>
    <property type="match status" value="1"/>
</dbReference>
<feature type="region of interest" description="Disordered" evidence="1">
    <location>
        <begin position="1"/>
        <end position="22"/>
    </location>
</feature>
<comment type="caution">
    <text evidence="5">The sequence shown here is derived from an EMBL/GenBank/DDBJ whole genome shotgun (WGS) entry which is preliminary data.</text>
</comment>
<dbReference type="InterPro" id="IPR011429">
    <property type="entry name" value="Cyt_c_Planctomycete-type"/>
</dbReference>
<reference evidence="5 6" key="1">
    <citation type="submission" date="2019-02" db="EMBL/GenBank/DDBJ databases">
        <title>Deep-cultivation of Planctomycetes and their phenomic and genomic characterization uncovers novel biology.</title>
        <authorList>
            <person name="Wiegand S."/>
            <person name="Jogler M."/>
            <person name="Boedeker C."/>
            <person name="Pinto D."/>
            <person name="Vollmers J."/>
            <person name="Rivas-Marin E."/>
            <person name="Kohn T."/>
            <person name="Peeters S.H."/>
            <person name="Heuer A."/>
            <person name="Rast P."/>
            <person name="Oberbeckmann S."/>
            <person name="Bunk B."/>
            <person name="Jeske O."/>
            <person name="Meyerdierks A."/>
            <person name="Storesund J.E."/>
            <person name="Kallscheuer N."/>
            <person name="Luecker S."/>
            <person name="Lage O.M."/>
            <person name="Pohl T."/>
            <person name="Merkel B.J."/>
            <person name="Hornburger P."/>
            <person name="Mueller R.-W."/>
            <person name="Bruemmer F."/>
            <person name="Labrenz M."/>
            <person name="Spormann A.M."/>
            <person name="Op Den Camp H."/>
            <person name="Overmann J."/>
            <person name="Amann R."/>
            <person name="Jetten M.S.M."/>
            <person name="Mascher T."/>
            <person name="Medema M.H."/>
            <person name="Devos D.P."/>
            <person name="Kaster A.-K."/>
            <person name="Ovreas L."/>
            <person name="Rohde M."/>
            <person name="Galperin M.Y."/>
            <person name="Jogler C."/>
        </authorList>
    </citation>
    <scope>NUCLEOTIDE SEQUENCE [LARGE SCALE GENOMIC DNA]</scope>
    <source>
        <strain evidence="5 6">Poly41</strain>
    </source>
</reference>
<feature type="domain" description="DUF1553" evidence="3">
    <location>
        <begin position="631"/>
        <end position="894"/>
    </location>
</feature>
<evidence type="ECO:0000259" key="3">
    <source>
        <dbReference type="Pfam" id="PF07587"/>
    </source>
</evidence>
<dbReference type="PANTHER" id="PTHR35889">
    <property type="entry name" value="CYCLOINULO-OLIGOSACCHARIDE FRUCTANOTRANSFERASE-RELATED"/>
    <property type="match status" value="1"/>
</dbReference>
<organism evidence="5 6">
    <name type="scientific">Novipirellula artificiosorum</name>
    <dbReference type="NCBI Taxonomy" id="2528016"/>
    <lineage>
        <taxon>Bacteria</taxon>
        <taxon>Pseudomonadati</taxon>
        <taxon>Planctomycetota</taxon>
        <taxon>Planctomycetia</taxon>
        <taxon>Pirellulales</taxon>
        <taxon>Pirellulaceae</taxon>
        <taxon>Novipirellula</taxon>
    </lineage>
</organism>
<evidence type="ECO:0000256" key="1">
    <source>
        <dbReference type="SAM" id="MobiDB-lite"/>
    </source>
</evidence>
<dbReference type="Pfam" id="PF07587">
    <property type="entry name" value="PSD1"/>
    <property type="match status" value="1"/>
</dbReference>
<keyword evidence="6" id="KW-1185">Reference proteome</keyword>
<proteinExistence type="predicted"/>
<dbReference type="AlphaFoldDB" id="A0A5C6DP62"/>
<dbReference type="InterPro" id="IPR036909">
    <property type="entry name" value="Cyt_c-like_dom_sf"/>
</dbReference>
<dbReference type="GO" id="GO:0009055">
    <property type="term" value="F:electron transfer activity"/>
    <property type="evidence" value="ECO:0007669"/>
    <property type="project" value="InterPro"/>
</dbReference>
<evidence type="ECO:0000313" key="5">
    <source>
        <dbReference type="EMBL" id="TWU38392.1"/>
    </source>
</evidence>
<name>A0A5C6DP62_9BACT</name>
<dbReference type="EMBL" id="SJPV01000004">
    <property type="protein sequence ID" value="TWU38392.1"/>
    <property type="molecule type" value="Genomic_DNA"/>
</dbReference>
<evidence type="ECO:0000259" key="4">
    <source>
        <dbReference type="Pfam" id="PF07635"/>
    </source>
</evidence>
<dbReference type="GO" id="GO:0020037">
    <property type="term" value="F:heme binding"/>
    <property type="evidence" value="ECO:0007669"/>
    <property type="project" value="InterPro"/>
</dbReference>
<accession>A0A5C6DP62</accession>
<dbReference type="InterPro" id="IPR011444">
    <property type="entry name" value="DUF1549"/>
</dbReference>
<dbReference type="RefSeq" id="WP_146526709.1">
    <property type="nucleotide sequence ID" value="NZ_SJPV01000004.1"/>
</dbReference>
<dbReference type="Pfam" id="PF07635">
    <property type="entry name" value="PSCyt1"/>
    <property type="match status" value="1"/>
</dbReference>
<dbReference type="PANTHER" id="PTHR35889:SF3">
    <property type="entry name" value="F-BOX DOMAIN-CONTAINING PROTEIN"/>
    <property type="match status" value="1"/>
</dbReference>
<evidence type="ECO:0000259" key="2">
    <source>
        <dbReference type="Pfam" id="PF07583"/>
    </source>
</evidence>